<feature type="compositionally biased region" description="Basic and acidic residues" evidence="5">
    <location>
        <begin position="16"/>
        <end position="31"/>
    </location>
</feature>
<feature type="compositionally biased region" description="Basic and acidic residues" evidence="5">
    <location>
        <begin position="83"/>
        <end position="100"/>
    </location>
</feature>
<comment type="cofactor">
    <cofactor evidence="1">
        <name>FMN</name>
        <dbReference type="ChEBI" id="CHEBI:58210"/>
    </cofactor>
</comment>
<evidence type="ECO:0000256" key="2">
    <source>
        <dbReference type="ARBA" id="ARBA00022630"/>
    </source>
</evidence>
<evidence type="ECO:0000256" key="5">
    <source>
        <dbReference type="SAM" id="MobiDB-lite"/>
    </source>
</evidence>
<feature type="domain" description="Flavin reductase like" evidence="6">
    <location>
        <begin position="220"/>
        <end position="368"/>
    </location>
</feature>
<sequence>MPDHGVEGVDGPVAEQPRHPGDRAPEQRGDDGVGGVLRQRLHPGAGHAGGVERRRVAPAQAGQAATGGGEVVGGELASQRGALPDERPRAEDRPCRHGGGDDGADGPSRAPFDDDPGTGDGTDQRGGVERAAAPVVGPCPGLQRGGEPAEPGDGMEAAGIAEHRVGEDAQEQAGGAGGTHSPDATVPLRGPAARGDDRGMRTDMVPDEMGASKFYKLLTASVVPRPIAWVSTRSAAGVDNLAPHSFFTVSCVDPPMLQFTSVGTKDSLRNVRETGEFVISLATESMFERINATATDFPAEISEFAAVGLTPEASAVVAPPRVAESPVAFECRLEHDLALGDSTVVIGRVVHAVVDEDVLVTDDRGNTLPSVQRLRPLARLGRDEWSRLGEVVTISRIAWKNWPGHFTDAPPAP</sequence>
<dbReference type="AlphaFoldDB" id="A0A511DN23"/>
<organism evidence="7 8">
    <name type="scientific">Pseudonocardia sulfidoxydans NBRC 16205</name>
    <dbReference type="NCBI Taxonomy" id="1223511"/>
    <lineage>
        <taxon>Bacteria</taxon>
        <taxon>Bacillati</taxon>
        <taxon>Actinomycetota</taxon>
        <taxon>Actinomycetes</taxon>
        <taxon>Pseudonocardiales</taxon>
        <taxon>Pseudonocardiaceae</taxon>
        <taxon>Pseudonocardia</taxon>
    </lineage>
</organism>
<gene>
    <name evidence="7" type="ORF">PSU4_51630</name>
</gene>
<dbReference type="PANTHER" id="PTHR33798:SF5">
    <property type="entry name" value="FLAVIN REDUCTASE LIKE DOMAIN-CONTAINING PROTEIN"/>
    <property type="match status" value="1"/>
</dbReference>
<dbReference type="Pfam" id="PF01613">
    <property type="entry name" value="Flavin_Reduct"/>
    <property type="match status" value="1"/>
</dbReference>
<dbReference type="SUPFAM" id="SSF50475">
    <property type="entry name" value="FMN-binding split barrel"/>
    <property type="match status" value="1"/>
</dbReference>
<evidence type="ECO:0000256" key="3">
    <source>
        <dbReference type="ARBA" id="ARBA00022643"/>
    </source>
</evidence>
<dbReference type="Proteomes" id="UP000321685">
    <property type="component" value="Unassembled WGS sequence"/>
</dbReference>
<dbReference type="PANTHER" id="PTHR33798">
    <property type="entry name" value="FLAVOPROTEIN OXYGENASE"/>
    <property type="match status" value="1"/>
</dbReference>
<keyword evidence="8" id="KW-1185">Reference proteome</keyword>
<evidence type="ECO:0000256" key="1">
    <source>
        <dbReference type="ARBA" id="ARBA00001917"/>
    </source>
</evidence>
<dbReference type="SMART" id="SM00903">
    <property type="entry name" value="Flavin_Reduct"/>
    <property type="match status" value="1"/>
</dbReference>
<keyword evidence="2" id="KW-0285">Flavoprotein</keyword>
<name>A0A511DN23_9PSEU</name>
<evidence type="ECO:0000313" key="7">
    <source>
        <dbReference type="EMBL" id="GEL26209.1"/>
    </source>
</evidence>
<dbReference type="InterPro" id="IPR012349">
    <property type="entry name" value="Split_barrel_FMN-bd"/>
</dbReference>
<dbReference type="EMBL" id="BJVJ01000079">
    <property type="protein sequence ID" value="GEL26209.1"/>
    <property type="molecule type" value="Genomic_DNA"/>
</dbReference>
<comment type="caution">
    <text evidence="7">The sequence shown here is derived from an EMBL/GenBank/DDBJ whole genome shotgun (WGS) entry which is preliminary data.</text>
</comment>
<protein>
    <recommendedName>
        <fullName evidence="6">Flavin reductase like domain-containing protein</fullName>
    </recommendedName>
</protein>
<dbReference type="GO" id="GO:0010181">
    <property type="term" value="F:FMN binding"/>
    <property type="evidence" value="ECO:0007669"/>
    <property type="project" value="InterPro"/>
</dbReference>
<accession>A0A511DN23</accession>
<comment type="similarity">
    <text evidence="4">Belongs to the flavoredoxin family.</text>
</comment>
<dbReference type="GO" id="GO:0016646">
    <property type="term" value="F:oxidoreductase activity, acting on the CH-NH group of donors, NAD or NADP as acceptor"/>
    <property type="evidence" value="ECO:0007669"/>
    <property type="project" value="UniProtKB-ARBA"/>
</dbReference>
<keyword evidence="3" id="KW-0288">FMN</keyword>
<dbReference type="InterPro" id="IPR002563">
    <property type="entry name" value="Flavin_Rdtase-like_dom"/>
</dbReference>
<evidence type="ECO:0000313" key="8">
    <source>
        <dbReference type="Proteomes" id="UP000321685"/>
    </source>
</evidence>
<evidence type="ECO:0000259" key="6">
    <source>
        <dbReference type="SMART" id="SM00903"/>
    </source>
</evidence>
<feature type="region of interest" description="Disordered" evidence="5">
    <location>
        <begin position="1"/>
        <end position="155"/>
    </location>
</feature>
<dbReference type="Gene3D" id="2.30.110.10">
    <property type="entry name" value="Electron Transport, Fmn-binding Protein, Chain A"/>
    <property type="match status" value="1"/>
</dbReference>
<reference evidence="7 8" key="1">
    <citation type="submission" date="2019-07" db="EMBL/GenBank/DDBJ databases">
        <title>Whole genome shotgun sequence of Pseudonocardia sulfidoxydans NBRC 16205.</title>
        <authorList>
            <person name="Hosoyama A."/>
            <person name="Uohara A."/>
            <person name="Ohji S."/>
            <person name="Ichikawa N."/>
        </authorList>
    </citation>
    <scope>NUCLEOTIDE SEQUENCE [LARGE SCALE GENOMIC DNA]</scope>
    <source>
        <strain evidence="7 8">NBRC 16205</strain>
    </source>
</reference>
<evidence type="ECO:0000256" key="4">
    <source>
        <dbReference type="ARBA" id="ARBA00038054"/>
    </source>
</evidence>
<proteinExistence type="inferred from homology"/>
<feature type="region of interest" description="Disordered" evidence="5">
    <location>
        <begin position="169"/>
        <end position="201"/>
    </location>
</feature>